<proteinExistence type="predicted"/>
<sequence length="66" mass="7473">MLGEHIRRKFSPPQSPPLTSNQSASQRPRQSELPLQELAKTKRLNTALSGPLSIPETEHMIRYAYS</sequence>
<protein>
    <submittedName>
        <fullName evidence="2">Uncharacterized protein</fullName>
    </submittedName>
</protein>
<feature type="compositionally biased region" description="Basic residues" evidence="1">
    <location>
        <begin position="1"/>
        <end position="10"/>
    </location>
</feature>
<organism evidence="2 3">
    <name type="scientific">Ochrobactrum vermis</name>
    <dbReference type="NCBI Taxonomy" id="1827297"/>
    <lineage>
        <taxon>Bacteria</taxon>
        <taxon>Pseudomonadati</taxon>
        <taxon>Pseudomonadota</taxon>
        <taxon>Alphaproteobacteria</taxon>
        <taxon>Hyphomicrobiales</taxon>
        <taxon>Brucellaceae</taxon>
        <taxon>Brucella/Ochrobactrum group</taxon>
        <taxon>Ochrobactrum</taxon>
    </lineage>
</organism>
<feature type="compositionally biased region" description="Polar residues" evidence="1">
    <location>
        <begin position="17"/>
        <end position="28"/>
    </location>
</feature>
<evidence type="ECO:0000313" key="3">
    <source>
        <dbReference type="Proteomes" id="UP001375812"/>
    </source>
</evidence>
<keyword evidence="3" id="KW-1185">Reference proteome</keyword>
<dbReference type="Proteomes" id="UP001375812">
    <property type="component" value="Unassembled WGS sequence"/>
</dbReference>
<evidence type="ECO:0000256" key="1">
    <source>
        <dbReference type="SAM" id="MobiDB-lite"/>
    </source>
</evidence>
<name>A0ABU8P987_9HYPH</name>
<feature type="region of interest" description="Disordered" evidence="1">
    <location>
        <begin position="1"/>
        <end position="44"/>
    </location>
</feature>
<comment type="caution">
    <text evidence="2">The sequence shown here is derived from an EMBL/GenBank/DDBJ whole genome shotgun (WGS) entry which is preliminary data.</text>
</comment>
<evidence type="ECO:0000313" key="2">
    <source>
        <dbReference type="EMBL" id="MEJ5018810.1"/>
    </source>
</evidence>
<reference evidence="2 3" key="1">
    <citation type="submission" date="2023-12" db="EMBL/GenBank/DDBJ databases">
        <title>Gut-associated functions are favored during microbiome assembly across C. elegans life.</title>
        <authorList>
            <person name="Zimmermann J."/>
        </authorList>
    </citation>
    <scope>NUCLEOTIDE SEQUENCE [LARGE SCALE GENOMIC DNA]</scope>
    <source>
        <strain evidence="2 3">MYb71</strain>
    </source>
</reference>
<accession>A0ABU8P987</accession>
<dbReference type="EMBL" id="JBBGZH010000001">
    <property type="protein sequence ID" value="MEJ5018810.1"/>
    <property type="molecule type" value="Genomic_DNA"/>
</dbReference>
<dbReference type="RefSeq" id="WP_339561695.1">
    <property type="nucleotide sequence ID" value="NZ_JBBGZH010000001.1"/>
</dbReference>
<gene>
    <name evidence="2" type="ORF">WH297_03530</name>
</gene>